<dbReference type="PANTHER" id="PTHR36922:SF1">
    <property type="entry name" value="DUF1993 DOMAIN-CONTAINING PROTEIN"/>
    <property type="match status" value="1"/>
</dbReference>
<comment type="caution">
    <text evidence="1">The sequence shown here is derived from an EMBL/GenBank/DDBJ whole genome shotgun (WGS) entry which is preliminary data.</text>
</comment>
<dbReference type="EMBL" id="SHMC01000005">
    <property type="protein sequence ID" value="TAA23740.1"/>
    <property type="molecule type" value="Genomic_DNA"/>
</dbReference>
<dbReference type="SUPFAM" id="SSF109854">
    <property type="entry name" value="DinB/YfiT-like putative metalloenzymes"/>
    <property type="match status" value="1"/>
</dbReference>
<proteinExistence type="predicted"/>
<dbReference type="Pfam" id="PF09351">
    <property type="entry name" value="DUF1993"/>
    <property type="match status" value="1"/>
</dbReference>
<evidence type="ECO:0000313" key="2">
    <source>
        <dbReference type="Proteomes" id="UP000292627"/>
    </source>
</evidence>
<name>A0A4Q8L738_9GAMM</name>
<gene>
    <name evidence="1" type="ORF">EA660_14025</name>
</gene>
<dbReference type="PANTHER" id="PTHR36922">
    <property type="entry name" value="BLL2446 PROTEIN"/>
    <property type="match status" value="1"/>
</dbReference>
<dbReference type="Proteomes" id="UP000292627">
    <property type="component" value="Unassembled WGS sequence"/>
</dbReference>
<dbReference type="RefSeq" id="WP_130552065.1">
    <property type="nucleotide sequence ID" value="NZ_SHMC01000005.1"/>
</dbReference>
<evidence type="ECO:0000313" key="1">
    <source>
        <dbReference type="EMBL" id="TAA23740.1"/>
    </source>
</evidence>
<dbReference type="AlphaFoldDB" id="A0A4Q8L738"/>
<organism evidence="1 2">
    <name type="scientific">Pseudoxanthomonas winnipegensis</name>
    <dbReference type="NCBI Taxonomy" id="2480810"/>
    <lineage>
        <taxon>Bacteria</taxon>
        <taxon>Pseudomonadati</taxon>
        <taxon>Pseudomonadota</taxon>
        <taxon>Gammaproteobacteria</taxon>
        <taxon>Lysobacterales</taxon>
        <taxon>Lysobacteraceae</taxon>
        <taxon>Pseudoxanthomonas</taxon>
    </lineage>
</organism>
<reference evidence="1 2" key="1">
    <citation type="submission" date="2019-02" db="EMBL/GenBank/DDBJ databases">
        <title>WGS of Pseudoxanthomonas species novum from clinical isolates.</title>
        <authorList>
            <person name="Bernier A.-M."/>
            <person name="Bernard K."/>
            <person name="Vachon A."/>
        </authorList>
    </citation>
    <scope>NUCLEOTIDE SEQUENCE [LARGE SCALE GENOMIC DNA]</scope>
    <source>
        <strain evidence="1 2">NML171200</strain>
    </source>
</reference>
<dbReference type="Gene3D" id="1.20.120.450">
    <property type="entry name" value="dinb family like domain"/>
    <property type="match status" value="1"/>
</dbReference>
<protein>
    <submittedName>
        <fullName evidence="1">DUF1993 domain-containing protein</fullName>
    </submittedName>
</protein>
<dbReference type="OrthoDB" id="338237at2"/>
<accession>A0A4Q8L738</accession>
<sequence length="174" mass="18938">MSLSLYQVAIPSLQRGLRQLSHVLERGARHAADTGLDPATLIQGRLAPDMLPLAAQVQRVSDTAKGTGERLSGVPSPKLADTEQTFEELQARIRATADYLASLTPEQVDGGASREITLKFGKLGTRFEGVEYLLQFGLPNFYFHIVTAYDILRHHGVPVGKLDYLGPVGTPITE</sequence>
<dbReference type="InterPro" id="IPR034660">
    <property type="entry name" value="DinB/YfiT-like"/>
</dbReference>
<dbReference type="InterPro" id="IPR018531">
    <property type="entry name" value="DUF1993"/>
</dbReference>